<dbReference type="AlphaFoldDB" id="A0A8J6EKE9"/>
<dbReference type="Proteomes" id="UP000770717">
    <property type="component" value="Unassembled WGS sequence"/>
</dbReference>
<protein>
    <submittedName>
        <fullName evidence="1">Uncharacterized protein</fullName>
    </submittedName>
</protein>
<sequence length="88" mass="10280">MFIYVVKLQSLGNRYAVAIHMVNDPTSSYLGVQVTHCVVFTNQAFLECFIERQRLFFVVIAQRCTTCNDQLLLILGSDNSFLYRYLYR</sequence>
<proteinExistence type="predicted"/>
<evidence type="ECO:0000313" key="2">
    <source>
        <dbReference type="Proteomes" id="UP000770717"/>
    </source>
</evidence>
<reference evidence="1" key="1">
    <citation type="thesis" date="2020" institute="ProQuest LLC" country="789 East Eisenhower Parkway, Ann Arbor, MI, USA">
        <title>Comparative Genomics and Chromosome Evolution.</title>
        <authorList>
            <person name="Mudd A.B."/>
        </authorList>
    </citation>
    <scope>NUCLEOTIDE SEQUENCE</scope>
    <source>
        <strain evidence="1">HN-11 Male</strain>
        <tissue evidence="1">Kidney and liver</tissue>
    </source>
</reference>
<comment type="caution">
    <text evidence="1">The sequence shown here is derived from an EMBL/GenBank/DDBJ whole genome shotgun (WGS) entry which is preliminary data.</text>
</comment>
<accession>A0A8J6EKE9</accession>
<gene>
    <name evidence="1" type="ORF">GDO78_016615</name>
</gene>
<name>A0A8J6EKE9_ELECQ</name>
<evidence type="ECO:0000313" key="1">
    <source>
        <dbReference type="EMBL" id="KAG9470844.1"/>
    </source>
</evidence>
<dbReference type="EMBL" id="WNTK01000217">
    <property type="protein sequence ID" value="KAG9470844.1"/>
    <property type="molecule type" value="Genomic_DNA"/>
</dbReference>
<keyword evidence="2" id="KW-1185">Reference proteome</keyword>
<organism evidence="1 2">
    <name type="scientific">Eleutherodactylus coqui</name>
    <name type="common">Puerto Rican coqui</name>
    <dbReference type="NCBI Taxonomy" id="57060"/>
    <lineage>
        <taxon>Eukaryota</taxon>
        <taxon>Metazoa</taxon>
        <taxon>Chordata</taxon>
        <taxon>Craniata</taxon>
        <taxon>Vertebrata</taxon>
        <taxon>Euteleostomi</taxon>
        <taxon>Amphibia</taxon>
        <taxon>Batrachia</taxon>
        <taxon>Anura</taxon>
        <taxon>Neobatrachia</taxon>
        <taxon>Hyloidea</taxon>
        <taxon>Eleutherodactylidae</taxon>
        <taxon>Eleutherodactylinae</taxon>
        <taxon>Eleutherodactylus</taxon>
        <taxon>Eleutherodactylus</taxon>
    </lineage>
</organism>